<dbReference type="SUPFAM" id="SSF56349">
    <property type="entry name" value="DNA breaking-rejoining enzymes"/>
    <property type="match status" value="1"/>
</dbReference>
<protein>
    <recommendedName>
        <fullName evidence="5">Reverse transcriptase</fullName>
    </recommendedName>
</protein>
<dbReference type="InterPro" id="IPR011010">
    <property type="entry name" value="DNA_brk_join_enz"/>
</dbReference>
<dbReference type="PANTHER" id="PTHR33050:SF7">
    <property type="entry name" value="RIBONUCLEASE H"/>
    <property type="match status" value="1"/>
</dbReference>
<evidence type="ECO:0000313" key="4">
    <source>
        <dbReference type="Proteomes" id="UP000198211"/>
    </source>
</evidence>
<feature type="compositionally biased region" description="Basic and acidic residues" evidence="2">
    <location>
        <begin position="7"/>
        <end position="21"/>
    </location>
</feature>
<gene>
    <name evidence="3" type="ORF">PHMEG_0008033</name>
</gene>
<sequence>MSLADSVRQRRGEFGDDTRPNKGLDPDRLLFVLQGYPLINQPIDIARHGIRPTWKKRLPPQRKPPKNHGSASLYKSALSKCIRQGQTSGTYLIVNISLHQQWNIHCSPFGAVPKKDIDPQDEVRPIHDLSYPANHSTNAYLDKEYLPAIDFTSVVAIARRIEELAQTYPGVTIKILKGDVKSAFRHLMLHAEHVCWMGATLPCENALVIDLAAPFGWSGSPAFYSIFGRAISWLVSQNSPASVSESSDDEPFFGYEWVDDHFLIDPDRDSRLELAETTLRLSMMAILGPNSINESKFSTWSTEQQALGLVWNTNDRTVSMPFDKIQKCIGRVSTLLDTNKVRKQQLQQLLGSLRHITLCLRFAKPFFQELHITCTRPRPFQTIQLSDVSRRDLQWLYHILMNGHLDKLPIRFFGDLPPPTLNFYMDASSLGLAVLHPAKDEYIRLEFDSEELRLIDDAESTGFTINVREHFCMALAAWCWGLQFLQDFRYPHVVCWSDNVSAVSWINRMHSVNEFGREINRAIGLAEAIFKFRMSANHLPGAINRMADAGSRSLSSTHSDMWSTLLSSWQQVQVPGQWRHIYKKFSETYNQTHWPSRQSSGTKPPGGSGPGGAPKWSSIHGFPTTKQSLPDRLYCLQSTATVTEVEPPSPKEIHYRPSCPRSALLRGIIGKNSVSTSASFHTTSWPSKEFIDFNHLHDPSNQSLSPFFEPSIRFSISRQPMTVSYGGLREYLSDGKLRYRFAIRRSDVTFHDQEGHRCTNKENVYRVQVNFRGGKNDQVGVGVSRSLTSSSTSWCCPVRALWFLVEHHCSISENPDEVLCKVGRDQFLQVRDVNRLIKAAAKMIGGAAALFAAGVNRLTIKLFGRWRSSTYERYTRINDQVTTTMASKMVQSWSNACSHSHYH</sequence>
<dbReference type="GO" id="GO:0015074">
    <property type="term" value="P:DNA integration"/>
    <property type="evidence" value="ECO:0007669"/>
    <property type="project" value="InterPro"/>
</dbReference>
<dbReference type="InterPro" id="IPR043502">
    <property type="entry name" value="DNA/RNA_pol_sf"/>
</dbReference>
<feature type="region of interest" description="Disordered" evidence="2">
    <location>
        <begin position="1"/>
        <end position="21"/>
    </location>
</feature>
<dbReference type="OrthoDB" id="10058284at2759"/>
<reference evidence="4" key="1">
    <citation type="submission" date="2017-03" db="EMBL/GenBank/DDBJ databases">
        <title>Phytopthora megakarya and P. palmivora, two closely related causual agents of cacao black pod achieved similar genome size and gene model numbers by different mechanisms.</title>
        <authorList>
            <person name="Ali S."/>
            <person name="Shao J."/>
            <person name="Larry D.J."/>
            <person name="Kronmiller B."/>
            <person name="Shen D."/>
            <person name="Strem M.D."/>
            <person name="Melnick R.L."/>
            <person name="Guiltinan M.J."/>
            <person name="Tyler B.M."/>
            <person name="Meinhardt L.W."/>
            <person name="Bailey B.A."/>
        </authorList>
    </citation>
    <scope>NUCLEOTIDE SEQUENCE [LARGE SCALE GENOMIC DNA]</scope>
    <source>
        <strain evidence="4">zdho120</strain>
    </source>
</reference>
<dbReference type="InterPro" id="IPR013762">
    <property type="entry name" value="Integrase-like_cat_sf"/>
</dbReference>
<proteinExistence type="predicted"/>
<dbReference type="Gene3D" id="1.10.443.10">
    <property type="entry name" value="Intergrase catalytic core"/>
    <property type="match status" value="1"/>
</dbReference>
<comment type="caution">
    <text evidence="3">The sequence shown here is derived from an EMBL/GenBank/DDBJ whole genome shotgun (WGS) entry which is preliminary data.</text>
</comment>
<feature type="region of interest" description="Disordered" evidence="2">
    <location>
        <begin position="592"/>
        <end position="621"/>
    </location>
</feature>
<evidence type="ECO:0008006" key="5">
    <source>
        <dbReference type="Google" id="ProtNLM"/>
    </source>
</evidence>
<dbReference type="SUPFAM" id="SSF56672">
    <property type="entry name" value="DNA/RNA polymerases"/>
    <property type="match status" value="1"/>
</dbReference>
<accession>A0A225WLQ6</accession>
<keyword evidence="1" id="KW-0233">DNA recombination</keyword>
<dbReference type="InterPro" id="IPR052055">
    <property type="entry name" value="Hepadnavirus_pol/RT"/>
</dbReference>
<name>A0A225WLQ6_9STRA</name>
<organism evidence="3 4">
    <name type="scientific">Phytophthora megakarya</name>
    <dbReference type="NCBI Taxonomy" id="4795"/>
    <lineage>
        <taxon>Eukaryota</taxon>
        <taxon>Sar</taxon>
        <taxon>Stramenopiles</taxon>
        <taxon>Oomycota</taxon>
        <taxon>Peronosporomycetes</taxon>
        <taxon>Peronosporales</taxon>
        <taxon>Peronosporaceae</taxon>
        <taxon>Phytophthora</taxon>
    </lineage>
</organism>
<dbReference type="GO" id="GO:0003677">
    <property type="term" value="F:DNA binding"/>
    <property type="evidence" value="ECO:0007669"/>
    <property type="project" value="InterPro"/>
</dbReference>
<evidence type="ECO:0000256" key="1">
    <source>
        <dbReference type="ARBA" id="ARBA00023172"/>
    </source>
</evidence>
<dbReference type="GO" id="GO:0006310">
    <property type="term" value="P:DNA recombination"/>
    <property type="evidence" value="ECO:0007669"/>
    <property type="project" value="UniProtKB-KW"/>
</dbReference>
<dbReference type="AlphaFoldDB" id="A0A225WLQ6"/>
<evidence type="ECO:0000313" key="3">
    <source>
        <dbReference type="EMBL" id="OWZ17947.1"/>
    </source>
</evidence>
<dbReference type="EMBL" id="NBNE01000665">
    <property type="protein sequence ID" value="OWZ17947.1"/>
    <property type="molecule type" value="Genomic_DNA"/>
</dbReference>
<dbReference type="Proteomes" id="UP000198211">
    <property type="component" value="Unassembled WGS sequence"/>
</dbReference>
<keyword evidence="4" id="KW-1185">Reference proteome</keyword>
<evidence type="ECO:0000256" key="2">
    <source>
        <dbReference type="SAM" id="MobiDB-lite"/>
    </source>
</evidence>
<dbReference type="PANTHER" id="PTHR33050">
    <property type="entry name" value="REVERSE TRANSCRIPTASE DOMAIN-CONTAINING PROTEIN"/>
    <property type="match status" value="1"/>
</dbReference>